<feature type="domain" description="ATPase AAA-type core" evidence="1">
    <location>
        <begin position="89"/>
        <end position="195"/>
    </location>
</feature>
<dbReference type="InterPro" id="IPR051396">
    <property type="entry name" value="Bact_Antivir_Def_Nuclease"/>
</dbReference>
<gene>
    <name evidence="2" type="primary">orfX</name>
</gene>
<geneLocation type="plasmid" evidence="2">
    <name>pRK2</name>
</geneLocation>
<dbReference type="PANTHER" id="PTHR43581:SF2">
    <property type="entry name" value="EXCINUCLEASE ATPASE SUBUNIT"/>
    <property type="match status" value="1"/>
</dbReference>
<accession>Q6GUF6</accession>
<dbReference type="InterPro" id="IPR027417">
    <property type="entry name" value="P-loop_NTPase"/>
</dbReference>
<sequence length="542" mass="62580">MELILEKLSSKDTDAPKGYFVEMGEKEKGKQEEKDKINTTYISTINMSANSTNEIKKSSGEKVMVLDFEIKEEKDAALKKIASGSRSSEEKKTLLDVLNGFFKDTKKEVVIEDDLIVFLEDKKNNYRNRKLSSGERQLIYTFLRVFNSGGENPIILLDDPEISLHLSWQEILISSIKKIRDDCQIILVTHSPGIVMDGWMGAYKEIDSIITKAESKMDNNFTSYFTNPKYVTNYNFNGKGLIYIENERDYVFWESIFNAHFDGMYEIKASIKNDGRRGKDALLELIPTLNKNCLLAIDGDFDYISECDYRFGKFMSNAYVLHTHSYSRESAVFSKSKIDEVVSKLRLTLPCTFDVNKPNQIISKRYFKALVGFLYLMKKNRDLAINIDIHKPIKKCEFRKYINNDFTSNDKIIQEMTSLLEPIENEIYSYIDERSIEFSSFVEQANRKGLKEDSAYRFISGHVLNDNILLPMLARIKFLMERQSLRSIASEDTSRENKSNMISAIKNHYRDNCKVKTIITHLNLCANDEISKMIHSKVSAIH</sequence>
<organism evidence="2">
    <name type="scientific">Escherichia coli</name>
    <dbReference type="NCBI Taxonomy" id="562"/>
    <lineage>
        <taxon>Bacteria</taxon>
        <taxon>Pseudomonadati</taxon>
        <taxon>Pseudomonadota</taxon>
        <taxon>Gammaproteobacteria</taxon>
        <taxon>Enterobacterales</taxon>
        <taxon>Enterobacteriaceae</taxon>
        <taxon>Escherichia</taxon>
    </lineage>
</organism>
<dbReference type="Pfam" id="PF13304">
    <property type="entry name" value="AAA_21"/>
    <property type="match status" value="1"/>
</dbReference>
<reference evidence="2" key="3">
    <citation type="journal article" date="2005" name="Plasmid">
        <title>Cryptic plasmid pRK2 from Escherichia coli W: sequence analysis and segregational stability.</title>
        <authorList>
            <person name="Stepanek V."/>
            <person name="Valesova R."/>
            <person name="Kyslik P."/>
        </authorList>
    </citation>
    <scope>NUCLEOTIDE SEQUENCE</scope>
    <source>
        <strain evidence="2">W</strain>
        <plasmid evidence="2">pRK2</plasmid>
    </source>
</reference>
<dbReference type="GO" id="GO:0005524">
    <property type="term" value="F:ATP binding"/>
    <property type="evidence" value="ECO:0007669"/>
    <property type="project" value="InterPro"/>
</dbReference>
<evidence type="ECO:0000313" key="2">
    <source>
        <dbReference type="EMBL" id="AAT57671.1"/>
    </source>
</evidence>
<keyword evidence="2" id="KW-0614">Plasmid</keyword>
<dbReference type="SUPFAM" id="SSF52540">
    <property type="entry name" value="P-loop containing nucleoside triphosphate hydrolases"/>
    <property type="match status" value="1"/>
</dbReference>
<evidence type="ECO:0000259" key="1">
    <source>
        <dbReference type="Pfam" id="PF13304"/>
    </source>
</evidence>
<dbReference type="CDD" id="cd00267">
    <property type="entry name" value="ABC_ATPase"/>
    <property type="match status" value="1"/>
</dbReference>
<name>Q6GUF6_ECOLX</name>
<dbReference type="AlphaFoldDB" id="Q6GUF6"/>
<proteinExistence type="predicted"/>
<dbReference type="EMBL" id="AY639886">
    <property type="protein sequence ID" value="AAT57671.1"/>
    <property type="molecule type" value="Genomic_DNA"/>
</dbReference>
<reference evidence="2" key="2">
    <citation type="journal article" date="2004" name="Enzyme Microb. Technol.">
        <title>Optimization of the host-plasmid interaction in the recombinant Escherichia coli strains overproducing penicillin G acylase.</title>
        <authorList>
            <person name="Valesova R."/>
            <person name="Hollerova-Sobotkova L."/>
            <person name="Stepanek V."/>
            <person name="Kyslik P."/>
        </authorList>
    </citation>
    <scope>NUCLEOTIDE SEQUENCE</scope>
    <source>
        <strain evidence="2">W</strain>
        <plasmid evidence="2">pRK2</plasmid>
    </source>
</reference>
<protein>
    <recommendedName>
        <fullName evidence="1">ATPase AAA-type core domain-containing protein</fullName>
    </recommendedName>
</protein>
<dbReference type="PANTHER" id="PTHR43581">
    <property type="entry name" value="ATP/GTP PHOSPHATASE"/>
    <property type="match status" value="1"/>
</dbReference>
<dbReference type="InterPro" id="IPR003959">
    <property type="entry name" value="ATPase_AAA_core"/>
</dbReference>
<dbReference type="GO" id="GO:0016887">
    <property type="term" value="F:ATP hydrolysis activity"/>
    <property type="evidence" value="ECO:0007669"/>
    <property type="project" value="InterPro"/>
</dbReference>
<dbReference type="Gene3D" id="3.40.50.300">
    <property type="entry name" value="P-loop containing nucleotide triphosphate hydrolases"/>
    <property type="match status" value="1"/>
</dbReference>
<reference evidence="2" key="1">
    <citation type="journal article" date="1999" name="Folia Microbiol. (Praha)">
        <title>Indigenous plasmids in a production line of strains for penicillin G acylase derived from Escherichia coli W.</title>
        <authorList>
            <person name="Sobotkova L."/>
            <person name="Grafkova J."/>
            <person name="Stepanek V."/>
            <person name="Vacik T."/>
            <person name="Maresova H."/>
            <person name="Kyslik P."/>
        </authorList>
    </citation>
    <scope>NUCLEOTIDE SEQUENCE</scope>
    <source>
        <strain evidence="2">W</strain>
        <plasmid evidence="2">pRK2</plasmid>
    </source>
</reference>